<dbReference type="OrthoDB" id="6159439at2759"/>
<evidence type="ECO:0000256" key="10">
    <source>
        <dbReference type="SAM" id="MobiDB-lite"/>
    </source>
</evidence>
<dbReference type="PROSITE" id="PS50071">
    <property type="entry name" value="HOMEOBOX_2"/>
    <property type="match status" value="1"/>
</dbReference>
<dbReference type="CDD" id="cd00086">
    <property type="entry name" value="homeodomain"/>
    <property type="match status" value="1"/>
</dbReference>
<dbReference type="InterPro" id="IPR009057">
    <property type="entry name" value="Homeodomain-like_sf"/>
</dbReference>
<evidence type="ECO:0000256" key="7">
    <source>
        <dbReference type="ARBA" id="ARBA00023242"/>
    </source>
</evidence>
<dbReference type="SUPFAM" id="SSF46689">
    <property type="entry name" value="Homeodomain-like"/>
    <property type="match status" value="1"/>
</dbReference>
<evidence type="ECO:0000256" key="5">
    <source>
        <dbReference type="ARBA" id="ARBA00023155"/>
    </source>
</evidence>
<evidence type="ECO:0000256" key="2">
    <source>
        <dbReference type="ARBA" id="ARBA00006074"/>
    </source>
</evidence>
<evidence type="ECO:0000313" key="13">
    <source>
        <dbReference type="Proteomes" id="UP000250235"/>
    </source>
</evidence>
<comment type="similarity">
    <text evidence="2">Belongs to the HD-ZIP homeobox family. Class II subfamily.</text>
</comment>
<dbReference type="InterPro" id="IPR001356">
    <property type="entry name" value="HD"/>
</dbReference>
<keyword evidence="4 8" id="KW-0238">DNA-binding</keyword>
<dbReference type="AlphaFoldDB" id="A0A2Z7BD95"/>
<keyword evidence="13" id="KW-1185">Reference proteome</keyword>
<feature type="region of interest" description="Disordered" evidence="10">
    <location>
        <begin position="88"/>
        <end position="107"/>
    </location>
</feature>
<dbReference type="PANTHER" id="PTHR45714:SF34">
    <property type="entry name" value="HOMEOBOX-LEUCINE ZIPPER PROTEIN HAT9"/>
    <property type="match status" value="1"/>
</dbReference>
<evidence type="ECO:0000256" key="4">
    <source>
        <dbReference type="ARBA" id="ARBA00023125"/>
    </source>
</evidence>
<dbReference type="PANTHER" id="PTHR45714">
    <property type="entry name" value="HOMEOBOX-LEUCINE ZIPPER PROTEIN HAT14"/>
    <property type="match status" value="1"/>
</dbReference>
<dbReference type="EMBL" id="KV008815">
    <property type="protein sequence ID" value="KZV29917.1"/>
    <property type="molecule type" value="Genomic_DNA"/>
</dbReference>
<keyword evidence="3" id="KW-0805">Transcription regulation</keyword>
<feature type="compositionally biased region" description="Basic and acidic residues" evidence="10">
    <location>
        <begin position="92"/>
        <end position="102"/>
    </location>
</feature>
<evidence type="ECO:0000256" key="9">
    <source>
        <dbReference type="RuleBase" id="RU000682"/>
    </source>
</evidence>
<accession>A0A2Z7BD95</accession>
<evidence type="ECO:0000259" key="11">
    <source>
        <dbReference type="PROSITE" id="PS50071"/>
    </source>
</evidence>
<dbReference type="GO" id="GO:0005634">
    <property type="term" value="C:nucleus"/>
    <property type="evidence" value="ECO:0007669"/>
    <property type="project" value="UniProtKB-SubCell"/>
</dbReference>
<keyword evidence="7 8" id="KW-0539">Nucleus</keyword>
<dbReference type="Pfam" id="PF02183">
    <property type="entry name" value="HALZ"/>
    <property type="match status" value="1"/>
</dbReference>
<comment type="subcellular location">
    <subcellularLocation>
        <location evidence="1 8 9">Nucleus</location>
    </subcellularLocation>
</comment>
<dbReference type="InterPro" id="IPR017970">
    <property type="entry name" value="Homeobox_CS"/>
</dbReference>
<gene>
    <name evidence="12" type="ORF">F511_17341</name>
</gene>
<dbReference type="GO" id="GO:0000981">
    <property type="term" value="F:DNA-binding transcription factor activity, RNA polymerase II-specific"/>
    <property type="evidence" value="ECO:0007669"/>
    <property type="project" value="InterPro"/>
</dbReference>
<dbReference type="SMART" id="SM00389">
    <property type="entry name" value="HOX"/>
    <property type="match status" value="1"/>
</dbReference>
<dbReference type="SMART" id="SM00340">
    <property type="entry name" value="HALZ"/>
    <property type="match status" value="1"/>
</dbReference>
<dbReference type="Pfam" id="PF00046">
    <property type="entry name" value="Homeodomain"/>
    <property type="match status" value="1"/>
</dbReference>
<evidence type="ECO:0000256" key="6">
    <source>
        <dbReference type="ARBA" id="ARBA00023163"/>
    </source>
</evidence>
<name>A0A2Z7BD95_9LAMI</name>
<evidence type="ECO:0000256" key="8">
    <source>
        <dbReference type="PROSITE-ProRule" id="PRU00108"/>
    </source>
</evidence>
<organism evidence="12 13">
    <name type="scientific">Dorcoceras hygrometricum</name>
    <dbReference type="NCBI Taxonomy" id="472368"/>
    <lineage>
        <taxon>Eukaryota</taxon>
        <taxon>Viridiplantae</taxon>
        <taxon>Streptophyta</taxon>
        <taxon>Embryophyta</taxon>
        <taxon>Tracheophyta</taxon>
        <taxon>Spermatophyta</taxon>
        <taxon>Magnoliopsida</taxon>
        <taxon>eudicotyledons</taxon>
        <taxon>Gunneridae</taxon>
        <taxon>Pentapetalae</taxon>
        <taxon>asterids</taxon>
        <taxon>lamiids</taxon>
        <taxon>Lamiales</taxon>
        <taxon>Gesneriaceae</taxon>
        <taxon>Didymocarpoideae</taxon>
        <taxon>Trichosporeae</taxon>
        <taxon>Loxocarpinae</taxon>
        <taxon>Dorcoceras</taxon>
    </lineage>
</organism>
<keyword evidence="5 8" id="KW-0371">Homeobox</keyword>
<protein>
    <recommendedName>
        <fullName evidence="11">Homeobox domain-containing protein</fullName>
    </recommendedName>
</protein>
<dbReference type="InterPro" id="IPR003106">
    <property type="entry name" value="Leu_zip_homeo"/>
</dbReference>
<evidence type="ECO:0000256" key="1">
    <source>
        <dbReference type="ARBA" id="ARBA00004123"/>
    </source>
</evidence>
<evidence type="ECO:0000313" key="12">
    <source>
        <dbReference type="EMBL" id="KZV29917.1"/>
    </source>
</evidence>
<keyword evidence="6" id="KW-0804">Transcription</keyword>
<reference evidence="12 13" key="1">
    <citation type="journal article" date="2015" name="Proc. Natl. Acad. Sci. U.S.A.">
        <title>The resurrection genome of Boea hygrometrica: A blueprint for survival of dehydration.</title>
        <authorList>
            <person name="Xiao L."/>
            <person name="Yang G."/>
            <person name="Zhang L."/>
            <person name="Yang X."/>
            <person name="Zhao S."/>
            <person name="Ji Z."/>
            <person name="Zhou Q."/>
            <person name="Hu M."/>
            <person name="Wang Y."/>
            <person name="Chen M."/>
            <person name="Xu Y."/>
            <person name="Jin H."/>
            <person name="Xiao X."/>
            <person name="Hu G."/>
            <person name="Bao F."/>
            <person name="Hu Y."/>
            <person name="Wan P."/>
            <person name="Li L."/>
            <person name="Deng X."/>
            <person name="Kuang T."/>
            <person name="Xiang C."/>
            <person name="Zhu J.K."/>
            <person name="Oliver M.J."/>
            <person name="He Y."/>
        </authorList>
    </citation>
    <scope>NUCLEOTIDE SEQUENCE [LARGE SCALE GENOMIC DNA]</scope>
    <source>
        <strain evidence="13">cv. XS01</strain>
    </source>
</reference>
<proteinExistence type="inferred from homology"/>
<dbReference type="GO" id="GO:0043565">
    <property type="term" value="F:sequence-specific DNA binding"/>
    <property type="evidence" value="ECO:0007669"/>
    <property type="project" value="InterPro"/>
</dbReference>
<sequence>MGFDEPSKTRLDLGLGISSTSTADAAHVNAHRFWKISEPSLTLSLCGGTENQIHAAKTVDFDDLNRVFEDRETDDLFRQDSTGASSLSNLSVKREREHRSSEDEVGVQRAYRGEDERKKLRLNKIQSSRLEESFKRHTTLNPKQKQELARELKLRPRQVEVWFQNRRARTKLKQTELDCELLRKCCDRLTDENRRLHMELKELKALKSAQPLYMQLPAATLTMCPSCERIHGHGRGGGVAETSAKGSFTISFKPALV</sequence>
<feature type="domain" description="Homeobox" evidence="11">
    <location>
        <begin position="113"/>
        <end position="173"/>
    </location>
</feature>
<evidence type="ECO:0000256" key="3">
    <source>
        <dbReference type="ARBA" id="ARBA00023015"/>
    </source>
</evidence>
<dbReference type="InterPro" id="IPR050762">
    <property type="entry name" value="HD-ZIP_Homeobox_LZ_Class_II"/>
</dbReference>
<dbReference type="Gene3D" id="1.10.10.60">
    <property type="entry name" value="Homeodomain-like"/>
    <property type="match status" value="1"/>
</dbReference>
<dbReference type="Proteomes" id="UP000250235">
    <property type="component" value="Unassembled WGS sequence"/>
</dbReference>
<feature type="DNA-binding region" description="Homeobox" evidence="8">
    <location>
        <begin position="115"/>
        <end position="174"/>
    </location>
</feature>
<dbReference type="PROSITE" id="PS00027">
    <property type="entry name" value="HOMEOBOX_1"/>
    <property type="match status" value="1"/>
</dbReference>